<keyword evidence="10" id="KW-1185">Reference proteome</keyword>
<dbReference type="InterPro" id="IPR000515">
    <property type="entry name" value="MetI-like"/>
</dbReference>
<evidence type="ECO:0000256" key="6">
    <source>
        <dbReference type="ARBA" id="ARBA00023136"/>
    </source>
</evidence>
<keyword evidence="2 7" id="KW-0813">Transport</keyword>
<evidence type="ECO:0000313" key="9">
    <source>
        <dbReference type="EMBL" id="MCK8489777.1"/>
    </source>
</evidence>
<dbReference type="Proteomes" id="UP001139534">
    <property type="component" value="Unassembled WGS sequence"/>
</dbReference>
<dbReference type="PANTHER" id="PTHR30193">
    <property type="entry name" value="ABC TRANSPORTER PERMEASE PROTEIN"/>
    <property type="match status" value="1"/>
</dbReference>
<dbReference type="GO" id="GO:0055085">
    <property type="term" value="P:transmembrane transport"/>
    <property type="evidence" value="ECO:0007669"/>
    <property type="project" value="InterPro"/>
</dbReference>
<keyword evidence="4 7" id="KW-0812">Transmembrane</keyword>
<dbReference type="CDD" id="cd06261">
    <property type="entry name" value="TM_PBP2"/>
    <property type="match status" value="1"/>
</dbReference>
<evidence type="ECO:0000256" key="7">
    <source>
        <dbReference type="RuleBase" id="RU363032"/>
    </source>
</evidence>
<dbReference type="GO" id="GO:0005886">
    <property type="term" value="C:plasma membrane"/>
    <property type="evidence" value="ECO:0007669"/>
    <property type="project" value="UniProtKB-SubCell"/>
</dbReference>
<reference evidence="9" key="1">
    <citation type="submission" date="2022-04" db="EMBL/GenBank/DDBJ databases">
        <authorList>
            <person name="Seo M.-J."/>
        </authorList>
    </citation>
    <scope>NUCLEOTIDE SEQUENCE</scope>
    <source>
        <strain evidence="9">MBLB2552</strain>
    </source>
</reference>
<dbReference type="AlphaFoldDB" id="A0A9X1Y2J4"/>
<feature type="transmembrane region" description="Helical" evidence="7">
    <location>
        <begin position="12"/>
        <end position="34"/>
    </location>
</feature>
<evidence type="ECO:0000256" key="2">
    <source>
        <dbReference type="ARBA" id="ARBA00022448"/>
    </source>
</evidence>
<name>A0A9X1Y2J4_9BACL</name>
<accession>A0A9X1Y2J4</accession>
<evidence type="ECO:0000256" key="4">
    <source>
        <dbReference type="ARBA" id="ARBA00022692"/>
    </source>
</evidence>
<feature type="transmembrane region" description="Helical" evidence="7">
    <location>
        <begin position="157"/>
        <end position="176"/>
    </location>
</feature>
<evidence type="ECO:0000256" key="5">
    <source>
        <dbReference type="ARBA" id="ARBA00022989"/>
    </source>
</evidence>
<dbReference type="InterPro" id="IPR051393">
    <property type="entry name" value="ABC_transporter_permease"/>
</dbReference>
<dbReference type="EMBL" id="JALPRK010000029">
    <property type="protein sequence ID" value="MCK8489777.1"/>
    <property type="molecule type" value="Genomic_DNA"/>
</dbReference>
<comment type="similarity">
    <text evidence="7">Belongs to the binding-protein-dependent transport system permease family.</text>
</comment>
<organism evidence="9 10">
    <name type="scientific">Paenibacillus mellifer</name>
    <dbReference type="NCBI Taxonomy" id="2937794"/>
    <lineage>
        <taxon>Bacteria</taxon>
        <taxon>Bacillati</taxon>
        <taxon>Bacillota</taxon>
        <taxon>Bacilli</taxon>
        <taxon>Bacillales</taxon>
        <taxon>Paenibacillaceae</taxon>
        <taxon>Paenibacillus</taxon>
    </lineage>
</organism>
<feature type="transmembrane region" description="Helical" evidence="7">
    <location>
        <begin position="107"/>
        <end position="128"/>
    </location>
</feature>
<dbReference type="Pfam" id="PF00528">
    <property type="entry name" value="BPD_transp_1"/>
    <property type="match status" value="1"/>
</dbReference>
<evidence type="ECO:0000259" key="8">
    <source>
        <dbReference type="PROSITE" id="PS50928"/>
    </source>
</evidence>
<dbReference type="SUPFAM" id="SSF161098">
    <property type="entry name" value="MetI-like"/>
    <property type="match status" value="1"/>
</dbReference>
<evidence type="ECO:0000313" key="10">
    <source>
        <dbReference type="Proteomes" id="UP001139534"/>
    </source>
</evidence>
<dbReference type="InterPro" id="IPR035906">
    <property type="entry name" value="MetI-like_sf"/>
</dbReference>
<dbReference type="RefSeq" id="WP_248553762.1">
    <property type="nucleotide sequence ID" value="NZ_JALPRK010000029.1"/>
</dbReference>
<protein>
    <submittedName>
        <fullName evidence="9">Sugar ABC transporter permease</fullName>
    </submittedName>
</protein>
<feature type="transmembrane region" description="Helical" evidence="7">
    <location>
        <begin position="264"/>
        <end position="285"/>
    </location>
</feature>
<dbReference type="PANTHER" id="PTHR30193:SF41">
    <property type="entry name" value="DIACETYLCHITOBIOSE UPTAKE SYSTEM PERMEASE PROTEIN NGCF"/>
    <property type="match status" value="1"/>
</dbReference>
<sequence>MKRNQGRIRFIWLCITPAFVLFVLFMLIPTFNVFRMSVYKWSGFSAEKQFVGFSNFKILLGDAVFVKSFQNTVLLLVIVTILTMSMALLFAAVMTRENVKGKDIYRVIFYIPNILSVVVIAAIFSAIYDAEQGLLNGLLGILRFGFLQRMWLGDQSLVIYSIAGAMIWQSVGYYMVMYMASMSSIPESFYEASALEGSGKLRQFFSISLPLIWQNLRNTLTFFIISSINLSFTLIKAMTNGGPDGATEVFLNYMYKQAYTNSSYGYGMAIGSVVFLFSFGLSLLVSRATKREPIQY</sequence>
<dbReference type="Gene3D" id="1.10.3720.10">
    <property type="entry name" value="MetI-like"/>
    <property type="match status" value="1"/>
</dbReference>
<keyword evidence="3" id="KW-1003">Cell membrane</keyword>
<feature type="domain" description="ABC transmembrane type-1" evidence="8">
    <location>
        <begin position="69"/>
        <end position="285"/>
    </location>
</feature>
<comment type="subcellular location">
    <subcellularLocation>
        <location evidence="1 7">Cell membrane</location>
        <topology evidence="1 7">Multi-pass membrane protein</topology>
    </subcellularLocation>
</comment>
<feature type="transmembrane region" description="Helical" evidence="7">
    <location>
        <begin position="220"/>
        <end position="239"/>
    </location>
</feature>
<gene>
    <name evidence="9" type="ORF">M0651_21640</name>
</gene>
<evidence type="ECO:0000256" key="1">
    <source>
        <dbReference type="ARBA" id="ARBA00004651"/>
    </source>
</evidence>
<proteinExistence type="inferred from homology"/>
<keyword evidence="5 7" id="KW-1133">Transmembrane helix</keyword>
<evidence type="ECO:0000256" key="3">
    <source>
        <dbReference type="ARBA" id="ARBA00022475"/>
    </source>
</evidence>
<dbReference type="PROSITE" id="PS50928">
    <property type="entry name" value="ABC_TM1"/>
    <property type="match status" value="1"/>
</dbReference>
<comment type="caution">
    <text evidence="9">The sequence shown here is derived from an EMBL/GenBank/DDBJ whole genome shotgun (WGS) entry which is preliminary data.</text>
</comment>
<feature type="transmembrane region" description="Helical" evidence="7">
    <location>
        <begin position="73"/>
        <end position="95"/>
    </location>
</feature>
<keyword evidence="6 7" id="KW-0472">Membrane</keyword>